<evidence type="ECO:0000313" key="3">
    <source>
        <dbReference type="EMBL" id="MEJ2902483.1"/>
    </source>
</evidence>
<keyword evidence="4" id="KW-1185">Reference proteome</keyword>
<evidence type="ECO:0000313" key="4">
    <source>
        <dbReference type="Proteomes" id="UP001378956"/>
    </source>
</evidence>
<accession>A0ABU8NKT0</accession>
<dbReference type="RefSeq" id="WP_337716168.1">
    <property type="nucleotide sequence ID" value="NZ_JBBEUB010000002.1"/>
</dbReference>
<proteinExistence type="predicted"/>
<sequence>MKLLKLLPILLLGISALGFTTQKTPSWQTLFNGKDLKEWDTYLAPDYDDSGKPLTGIPIGLNNDPKKVFTVIKQGEENIIRISGESWGAISTKKEYENYHLQLQFKWGNLKWGQKKNSNKDSGLLYHSVGKYGADYGSWMRSQEFQIDEGNCGDYWGVAGGAADIPAIKEGKNYTYRPEGKLISFREDSQIGRFCKKMSDAERPSGEWNTVDLYCYGDTSVHVMNGKVMMVLYRNKQIDDGNESPLRKGKIQIQSEGAEVYYKGIKIQQITSLPATLLK</sequence>
<comment type="caution">
    <text evidence="3">The sequence shown here is derived from an EMBL/GenBank/DDBJ whole genome shotgun (WGS) entry which is preliminary data.</text>
</comment>
<dbReference type="Gene3D" id="2.60.120.560">
    <property type="entry name" value="Exo-inulinase, domain 1"/>
    <property type="match status" value="1"/>
</dbReference>
<dbReference type="Pfam" id="PF06439">
    <property type="entry name" value="3keto-disac_hyd"/>
    <property type="match status" value="1"/>
</dbReference>
<dbReference type="EMBL" id="JBBEUB010000002">
    <property type="protein sequence ID" value="MEJ2902483.1"/>
    <property type="molecule type" value="Genomic_DNA"/>
</dbReference>
<feature type="signal peptide" evidence="1">
    <location>
        <begin position="1"/>
        <end position="18"/>
    </location>
</feature>
<protein>
    <submittedName>
        <fullName evidence="3">DUF1080 domain-containing protein</fullName>
    </submittedName>
</protein>
<dbReference type="InterPro" id="IPR010496">
    <property type="entry name" value="AL/BT2_dom"/>
</dbReference>
<feature type="chain" id="PRO_5045845336" evidence="1">
    <location>
        <begin position="19"/>
        <end position="279"/>
    </location>
</feature>
<gene>
    <name evidence="3" type="ORF">WAE58_08595</name>
</gene>
<evidence type="ECO:0000259" key="2">
    <source>
        <dbReference type="Pfam" id="PF06439"/>
    </source>
</evidence>
<reference evidence="3 4" key="1">
    <citation type="submission" date="2024-03" db="EMBL/GenBank/DDBJ databases">
        <title>Sequence of Lycoming College Course Isolates.</title>
        <authorList>
            <person name="Plotts O."/>
            <person name="Newman J."/>
        </authorList>
    </citation>
    <scope>NUCLEOTIDE SEQUENCE [LARGE SCALE GENOMIC DNA]</scope>
    <source>
        <strain evidence="3 4">CJB-3</strain>
    </source>
</reference>
<feature type="domain" description="3-keto-alpha-glucoside-1,2-lyase/3-keto-2-hydroxy-glucal hydratase" evidence="2">
    <location>
        <begin position="27"/>
        <end position="268"/>
    </location>
</feature>
<keyword evidence="1" id="KW-0732">Signal</keyword>
<evidence type="ECO:0000256" key="1">
    <source>
        <dbReference type="SAM" id="SignalP"/>
    </source>
</evidence>
<organism evidence="3 4">
    <name type="scientific">Pedobacter panaciterrae</name>
    <dbReference type="NCBI Taxonomy" id="363849"/>
    <lineage>
        <taxon>Bacteria</taxon>
        <taxon>Pseudomonadati</taxon>
        <taxon>Bacteroidota</taxon>
        <taxon>Sphingobacteriia</taxon>
        <taxon>Sphingobacteriales</taxon>
        <taxon>Sphingobacteriaceae</taxon>
        <taxon>Pedobacter</taxon>
    </lineage>
</organism>
<dbReference type="Proteomes" id="UP001378956">
    <property type="component" value="Unassembled WGS sequence"/>
</dbReference>
<name>A0ABU8NKT0_9SPHI</name>